<evidence type="ECO:0000313" key="2">
    <source>
        <dbReference type="EMBL" id="CAL5135106.1"/>
    </source>
</evidence>
<comment type="caution">
    <text evidence="2">The sequence shown here is derived from an EMBL/GenBank/DDBJ whole genome shotgun (WGS) entry which is preliminary data.</text>
</comment>
<reference evidence="2" key="1">
    <citation type="submission" date="2024-06" db="EMBL/GenBank/DDBJ databases">
        <authorList>
            <person name="Liu X."/>
            <person name="Lenzi L."/>
            <person name="Haldenby T S."/>
            <person name="Uol C."/>
        </authorList>
    </citation>
    <scope>NUCLEOTIDE SEQUENCE</scope>
</reference>
<accession>A0AAV2TFM1</accession>
<gene>
    <name evidence="2" type="ORF">CDAUBV1_LOCUS9166</name>
</gene>
<dbReference type="AlphaFoldDB" id="A0AAV2TFM1"/>
<proteinExistence type="predicted"/>
<organism evidence="2 3">
    <name type="scientific">Calicophoron daubneyi</name>
    <name type="common">Rumen fluke</name>
    <name type="synonym">Paramphistomum daubneyi</name>
    <dbReference type="NCBI Taxonomy" id="300641"/>
    <lineage>
        <taxon>Eukaryota</taxon>
        <taxon>Metazoa</taxon>
        <taxon>Spiralia</taxon>
        <taxon>Lophotrochozoa</taxon>
        <taxon>Platyhelminthes</taxon>
        <taxon>Trematoda</taxon>
        <taxon>Digenea</taxon>
        <taxon>Plagiorchiida</taxon>
        <taxon>Pronocephalata</taxon>
        <taxon>Paramphistomoidea</taxon>
        <taxon>Paramphistomidae</taxon>
        <taxon>Calicophoron</taxon>
    </lineage>
</organism>
<feature type="chain" id="PRO_5043472383" evidence="1">
    <location>
        <begin position="39"/>
        <end position="115"/>
    </location>
</feature>
<evidence type="ECO:0000256" key="1">
    <source>
        <dbReference type="SAM" id="SignalP"/>
    </source>
</evidence>
<name>A0AAV2TFM1_CALDB</name>
<feature type="signal peptide" evidence="1">
    <location>
        <begin position="1"/>
        <end position="38"/>
    </location>
</feature>
<keyword evidence="1" id="KW-0732">Signal</keyword>
<dbReference type="Proteomes" id="UP001497525">
    <property type="component" value="Unassembled WGS sequence"/>
</dbReference>
<sequence length="115" mass="13462">MVLIRRTRTLGCFCTNFLPTKLLVLCLSCLLFFQLASADAPPKSPQNMNLKELLDNLEVMKQYLKNKEVERYLHFQLHGRPRFGKRSGRIWNEYRMVEPTYESPPPIDTAEDVDD</sequence>
<evidence type="ECO:0000313" key="3">
    <source>
        <dbReference type="Proteomes" id="UP001497525"/>
    </source>
</evidence>
<dbReference type="EMBL" id="CAXLJL010000245">
    <property type="protein sequence ID" value="CAL5135106.1"/>
    <property type="molecule type" value="Genomic_DNA"/>
</dbReference>
<protein>
    <submittedName>
        <fullName evidence="2">Uncharacterized protein</fullName>
    </submittedName>
</protein>